<dbReference type="EC" id="3.1.3.7" evidence="4"/>
<accession>A0ABT9GY17</accession>
<comment type="similarity">
    <text evidence="4">Belongs to the inositol monophosphatase superfamily. CysQ family.</text>
</comment>
<keyword evidence="4" id="KW-0472">Membrane</keyword>
<feature type="binding site" evidence="4">
    <location>
        <position position="90"/>
    </location>
    <ligand>
        <name>Mg(2+)</name>
        <dbReference type="ChEBI" id="CHEBI:18420"/>
        <label>1</label>
    </ligand>
</feature>
<evidence type="ECO:0000256" key="1">
    <source>
        <dbReference type="ARBA" id="ARBA00001625"/>
    </source>
</evidence>
<dbReference type="RefSeq" id="WP_305893222.1">
    <property type="nucleotide sequence ID" value="NZ_JAUZVZ010000008.1"/>
</dbReference>
<dbReference type="PANTHER" id="PTHR43028:SF5">
    <property type="entry name" value="3'(2'),5'-BISPHOSPHATE NUCLEOTIDASE 1"/>
    <property type="match status" value="1"/>
</dbReference>
<dbReference type="PROSITE" id="PS00629">
    <property type="entry name" value="IMP_1"/>
    <property type="match status" value="1"/>
</dbReference>
<dbReference type="PANTHER" id="PTHR43028">
    <property type="entry name" value="3'(2'),5'-BISPHOSPHATE NUCLEOTIDASE 1"/>
    <property type="match status" value="1"/>
</dbReference>
<comment type="function">
    <text evidence="4">Converts adenosine-3',5'-bisphosphate (PAP) to AMP.</text>
</comment>
<dbReference type="Pfam" id="PF00459">
    <property type="entry name" value="Inositol_P"/>
    <property type="match status" value="1"/>
</dbReference>
<reference evidence="5 6" key="1">
    <citation type="submission" date="2023-08" db="EMBL/GenBank/DDBJ databases">
        <authorList>
            <person name="Joshi A."/>
            <person name="Thite S."/>
        </authorList>
    </citation>
    <scope>NUCLEOTIDE SEQUENCE [LARGE SCALE GENOMIC DNA]</scope>
    <source>
        <strain evidence="5 6">AC40</strain>
    </source>
</reference>
<dbReference type="Gene3D" id="3.30.540.10">
    <property type="entry name" value="Fructose-1,6-Bisphosphatase, subunit A, domain 1"/>
    <property type="match status" value="1"/>
</dbReference>
<feature type="binding site" evidence="4">
    <location>
        <position position="68"/>
    </location>
    <ligand>
        <name>substrate</name>
    </ligand>
</feature>
<dbReference type="InterPro" id="IPR006240">
    <property type="entry name" value="CysQ"/>
</dbReference>
<dbReference type="NCBIfam" id="TIGR01331">
    <property type="entry name" value="bisphos_cysQ"/>
    <property type="match status" value="1"/>
</dbReference>
<sequence>MKLLLQQIIQLAEQAGEAILDVYHRDITEQGIQAKADDSPLTAADLAAQQVISERLQQLTPDIPLLSEEAATTPWSERQHWERFWLIDPVDGTKEFIKRNGEFTVNIALIEKGKAVLGVIHAPVLQKTYAALKGEGALVQEKGEQYRIQVSRPAPGEAIRVVGSRSHPSPELADYVKKFPQHDIVAVGSSLKFCLVAEGSAHVYPRFGPTMMWDTGAGHIIAEEAGASVQFTGLGDAVYHRDELLNPNFIVSALH</sequence>
<evidence type="ECO:0000256" key="4">
    <source>
        <dbReference type="HAMAP-Rule" id="MF_02095"/>
    </source>
</evidence>
<dbReference type="GO" id="GO:0008441">
    <property type="term" value="F:3'(2'),5'-bisphosphate nucleotidase activity"/>
    <property type="evidence" value="ECO:0007669"/>
    <property type="project" value="UniProtKB-EC"/>
</dbReference>
<dbReference type="CDD" id="cd01638">
    <property type="entry name" value="CysQ"/>
    <property type="match status" value="1"/>
</dbReference>
<comment type="caution">
    <text evidence="5">The sequence shown here is derived from an EMBL/GenBank/DDBJ whole genome shotgun (WGS) entry which is preliminary data.</text>
</comment>
<feature type="binding site" evidence="4">
    <location>
        <position position="68"/>
    </location>
    <ligand>
        <name>Mg(2+)</name>
        <dbReference type="ChEBI" id="CHEBI:18420"/>
        <label>1</label>
    </ligand>
</feature>
<dbReference type="InterPro" id="IPR050725">
    <property type="entry name" value="CysQ/Inositol_MonoPase"/>
</dbReference>
<dbReference type="PRINTS" id="PR00377">
    <property type="entry name" value="IMPHPHTASES"/>
</dbReference>
<evidence type="ECO:0000313" key="5">
    <source>
        <dbReference type="EMBL" id="MDP4535956.1"/>
    </source>
</evidence>
<organism evidence="5 6">
    <name type="scientific">Alkalimonas collagenimarina</name>
    <dbReference type="NCBI Taxonomy" id="400390"/>
    <lineage>
        <taxon>Bacteria</taxon>
        <taxon>Pseudomonadati</taxon>
        <taxon>Pseudomonadota</taxon>
        <taxon>Gammaproteobacteria</taxon>
        <taxon>Alkalimonas</taxon>
    </lineage>
</organism>
<keyword evidence="6" id="KW-1185">Reference proteome</keyword>
<feature type="binding site" evidence="4">
    <location>
        <position position="214"/>
    </location>
    <ligand>
        <name>substrate</name>
    </ligand>
</feature>
<dbReference type="HAMAP" id="MF_02095">
    <property type="entry name" value="CysQ"/>
    <property type="match status" value="1"/>
</dbReference>
<dbReference type="Proteomes" id="UP001231616">
    <property type="component" value="Unassembled WGS sequence"/>
</dbReference>
<dbReference type="Gene3D" id="3.40.190.80">
    <property type="match status" value="1"/>
</dbReference>
<evidence type="ECO:0000313" key="6">
    <source>
        <dbReference type="Proteomes" id="UP001231616"/>
    </source>
</evidence>
<keyword evidence="3 4" id="KW-0460">Magnesium</keyword>
<keyword evidence="4" id="KW-0997">Cell inner membrane</keyword>
<evidence type="ECO:0000256" key="3">
    <source>
        <dbReference type="ARBA" id="ARBA00022842"/>
    </source>
</evidence>
<keyword evidence="4" id="KW-1003">Cell membrane</keyword>
<comment type="subcellular location">
    <subcellularLocation>
        <location evidence="4">Cell inner membrane</location>
        <topology evidence="4">Peripheral membrane protein</topology>
        <orientation evidence="4">Cytoplasmic side</orientation>
    </subcellularLocation>
</comment>
<keyword evidence="2 4" id="KW-0479">Metal-binding</keyword>
<dbReference type="InterPro" id="IPR020583">
    <property type="entry name" value="Inositol_monoP_metal-BS"/>
</dbReference>
<feature type="binding site" evidence="4">
    <location>
        <position position="88"/>
    </location>
    <ligand>
        <name>Mg(2+)</name>
        <dbReference type="ChEBI" id="CHEBI:18420"/>
        <label>2</label>
    </ligand>
</feature>
<dbReference type="SUPFAM" id="SSF56655">
    <property type="entry name" value="Carbohydrate phosphatase"/>
    <property type="match status" value="1"/>
</dbReference>
<feature type="binding site" evidence="4">
    <location>
        <position position="214"/>
    </location>
    <ligand>
        <name>Mg(2+)</name>
        <dbReference type="ChEBI" id="CHEBI:18420"/>
        <label>2</label>
    </ligand>
</feature>
<protein>
    <recommendedName>
        <fullName evidence="4">3'(2'),5'-bisphosphate nucleotidase CysQ</fullName>
        <ecNumber evidence="4">3.1.3.7</ecNumber>
    </recommendedName>
    <alternativeName>
        <fullName evidence="4">3'(2'),5-bisphosphonucleoside 3'(2')-phosphohydrolase</fullName>
    </alternativeName>
    <alternativeName>
        <fullName evidence="4">3'-phosphoadenosine 5'-phosphate phosphatase</fullName>
        <shortName evidence="4">PAP phosphatase</shortName>
    </alternativeName>
</protein>
<feature type="binding site" evidence="4">
    <location>
        <position position="91"/>
    </location>
    <ligand>
        <name>Mg(2+)</name>
        <dbReference type="ChEBI" id="CHEBI:18420"/>
        <label>2</label>
    </ligand>
</feature>
<gene>
    <name evidence="4 5" type="primary">cysQ</name>
    <name evidence="5" type="ORF">Q3O60_07135</name>
</gene>
<keyword evidence="4 5" id="KW-0378">Hydrolase</keyword>
<dbReference type="InterPro" id="IPR000760">
    <property type="entry name" value="Inositol_monophosphatase-like"/>
</dbReference>
<proteinExistence type="inferred from homology"/>
<comment type="catalytic activity">
    <reaction evidence="1 4">
        <text>adenosine 3',5'-bisphosphate + H2O = AMP + phosphate</text>
        <dbReference type="Rhea" id="RHEA:10040"/>
        <dbReference type="ChEBI" id="CHEBI:15377"/>
        <dbReference type="ChEBI" id="CHEBI:43474"/>
        <dbReference type="ChEBI" id="CHEBI:58343"/>
        <dbReference type="ChEBI" id="CHEBI:456215"/>
        <dbReference type="EC" id="3.1.3.7"/>
    </reaction>
</comment>
<evidence type="ECO:0000256" key="2">
    <source>
        <dbReference type="ARBA" id="ARBA00022723"/>
    </source>
</evidence>
<comment type="cofactor">
    <cofactor evidence="4">
        <name>Mg(2+)</name>
        <dbReference type="ChEBI" id="CHEBI:18420"/>
    </cofactor>
</comment>
<feature type="binding site" evidence="4">
    <location>
        <position position="88"/>
    </location>
    <ligand>
        <name>Mg(2+)</name>
        <dbReference type="ChEBI" id="CHEBI:18420"/>
        <label>1</label>
    </ligand>
</feature>
<name>A0ABT9GY17_9GAMM</name>
<feature type="binding site" evidence="4">
    <location>
        <begin position="90"/>
        <end position="93"/>
    </location>
    <ligand>
        <name>substrate</name>
    </ligand>
</feature>
<dbReference type="EMBL" id="JAUZVZ010000008">
    <property type="protein sequence ID" value="MDP4535956.1"/>
    <property type="molecule type" value="Genomic_DNA"/>
</dbReference>